<gene>
    <name evidence="3" type="ORF">DOP62_07790</name>
</gene>
<dbReference type="AlphaFoldDB" id="A0AAN1UUJ2"/>
<sequence>MKRQRTLRLWSGVLALLLCYASVAEAQRPPRPEEIGQLVYEKLPNLERANTYRGVRSGELRPTDTLVSRLIRFHQQNRNRRLASRLDWKITMADLLGVNGVLRPEDYPGFETLSPNPLQSDLQAIAKLTRAERDRLIDAILAVVPRPQTAAVPPEETLAPPEVRPTPPVPTPAVPPLPALPGRGSADLLR</sequence>
<accession>A0AAN1UUJ2</accession>
<evidence type="ECO:0000313" key="4">
    <source>
        <dbReference type="Proteomes" id="UP000267249"/>
    </source>
</evidence>
<dbReference type="EMBL" id="CP030139">
    <property type="protein sequence ID" value="AZB72622.1"/>
    <property type="molecule type" value="Genomic_DNA"/>
</dbReference>
<dbReference type="Proteomes" id="UP000267249">
    <property type="component" value="Chromosome"/>
</dbReference>
<evidence type="ECO:0000313" key="3">
    <source>
        <dbReference type="EMBL" id="AZB72622.1"/>
    </source>
</evidence>
<feature type="chain" id="PRO_5043047337" evidence="2">
    <location>
        <begin position="27"/>
        <end position="190"/>
    </location>
</feature>
<reference evidence="3 4" key="1">
    <citation type="journal article" date="2018" name="Sci. Rep.">
        <title>Genome Features and Biochemical Characteristics of a Robust, Fast Growing and Naturally Transformable Cyanobacterium Synechococcus elongatus PCC 11801 Isolated from India.</title>
        <authorList>
            <person name="Jaiswal D."/>
            <person name="Sengupta A."/>
            <person name="Sohoni S."/>
            <person name="Sengupta S."/>
            <person name="Phadnavis A.G."/>
            <person name="Pakrasi H.B."/>
            <person name="Wangikar P.P."/>
        </authorList>
    </citation>
    <scope>NUCLEOTIDE SEQUENCE [LARGE SCALE GENOMIC DNA]</scope>
    <source>
        <strain evidence="3 4">PCC 11801</strain>
    </source>
</reference>
<feature type="compositionally biased region" description="Pro residues" evidence="1">
    <location>
        <begin position="162"/>
        <end position="179"/>
    </location>
</feature>
<evidence type="ECO:0000256" key="1">
    <source>
        <dbReference type="SAM" id="MobiDB-lite"/>
    </source>
</evidence>
<keyword evidence="2" id="KW-0732">Signal</keyword>
<protein>
    <submittedName>
        <fullName evidence="3">Uncharacterized protein</fullName>
    </submittedName>
</protein>
<proteinExistence type="predicted"/>
<feature type="signal peptide" evidence="2">
    <location>
        <begin position="1"/>
        <end position="26"/>
    </location>
</feature>
<name>A0AAN1UUJ2_SYNEL</name>
<organism evidence="3 4">
    <name type="scientific">Synechococcus elongatus PCC 11801</name>
    <dbReference type="NCBI Taxonomy" id="2219813"/>
    <lineage>
        <taxon>Bacteria</taxon>
        <taxon>Bacillati</taxon>
        <taxon>Cyanobacteriota</taxon>
        <taxon>Cyanophyceae</taxon>
        <taxon>Synechococcales</taxon>
        <taxon>Synechococcaceae</taxon>
        <taxon>Synechococcus</taxon>
    </lineage>
</organism>
<dbReference type="RefSeq" id="WP_208672776.1">
    <property type="nucleotide sequence ID" value="NZ_CP030139.2"/>
</dbReference>
<feature type="region of interest" description="Disordered" evidence="1">
    <location>
        <begin position="148"/>
        <end position="190"/>
    </location>
</feature>
<evidence type="ECO:0000256" key="2">
    <source>
        <dbReference type="SAM" id="SignalP"/>
    </source>
</evidence>